<evidence type="ECO:0000313" key="3">
    <source>
        <dbReference type="Proteomes" id="UP000245533"/>
    </source>
</evidence>
<evidence type="ECO:0000259" key="1">
    <source>
        <dbReference type="PROSITE" id="PS51819"/>
    </source>
</evidence>
<dbReference type="PANTHER" id="PTHR36110">
    <property type="entry name" value="RING-CLEAVING DIOXYGENASE MHQE-RELATED"/>
    <property type="match status" value="1"/>
</dbReference>
<dbReference type="GO" id="GO:0051213">
    <property type="term" value="F:dioxygenase activity"/>
    <property type="evidence" value="ECO:0007669"/>
    <property type="project" value="UniProtKB-KW"/>
</dbReference>
<reference evidence="2 3" key="1">
    <citation type="submission" date="2018-05" db="EMBL/GenBank/DDBJ databases">
        <title>Rhodohalobacter halophilus gen. nov., sp. nov., a moderately halophilic member of the family Balneolaceae.</title>
        <authorList>
            <person name="Liu Z.-W."/>
        </authorList>
    </citation>
    <scope>NUCLEOTIDE SEQUENCE [LARGE SCALE GENOMIC DNA]</scope>
    <source>
        <strain evidence="2 3">8A47</strain>
    </source>
</reference>
<dbReference type="Proteomes" id="UP000245533">
    <property type="component" value="Unassembled WGS sequence"/>
</dbReference>
<keyword evidence="2" id="KW-0223">Dioxygenase</keyword>
<protein>
    <submittedName>
        <fullName evidence="2">Ring-cleaving dioxygenase</fullName>
    </submittedName>
</protein>
<dbReference type="Pfam" id="PF00903">
    <property type="entry name" value="Glyoxalase"/>
    <property type="match status" value="2"/>
</dbReference>
<dbReference type="CDD" id="cd08347">
    <property type="entry name" value="PcpA_C_like"/>
    <property type="match status" value="1"/>
</dbReference>
<dbReference type="PANTHER" id="PTHR36110:SF2">
    <property type="entry name" value="RING-CLEAVING DIOXYGENASE MHQE-RELATED"/>
    <property type="match status" value="1"/>
</dbReference>
<dbReference type="InterPro" id="IPR004360">
    <property type="entry name" value="Glyas_Fos-R_dOase_dom"/>
</dbReference>
<dbReference type="InterPro" id="IPR029068">
    <property type="entry name" value="Glyas_Bleomycin-R_OHBP_Dase"/>
</dbReference>
<keyword evidence="3" id="KW-1185">Reference proteome</keyword>
<dbReference type="InterPro" id="IPR037523">
    <property type="entry name" value="VOC_core"/>
</dbReference>
<dbReference type="SUPFAM" id="SSF54593">
    <property type="entry name" value="Glyoxalase/Bleomycin resistance protein/Dihydroxybiphenyl dioxygenase"/>
    <property type="match status" value="1"/>
</dbReference>
<dbReference type="PROSITE" id="PS51819">
    <property type="entry name" value="VOC"/>
    <property type="match status" value="2"/>
</dbReference>
<proteinExistence type="predicted"/>
<sequence length="330" mass="37851">MLQSINSNKKRTMMNSAINGIHHITAVSGPPQANYEFYRNILGLRFIKKTINFDDPFTYHLYYGNHRATPGSAITFFPWQHVVEGSPGHGETTVVQYTIPAGTTEWWKEHLRKEGIETAGQNERFGFPHLRFRDNDGMMLELTEDPDDRLPQTKGYGRVDDGHAIRGFFGATLSLSDTGRTAELLNEMGWKRNGEENGHERYESNPENGLGKFVDLKSEPERHGRFGKGSVHHIAFRVPDDEAQAAWREKIRKMGFDVTPVQNRDYFRSIYFREHGGVLFEIATDIPGFDVDEPFDELGSALKLPSWYEKHREEIEARLPELHTKEELNG</sequence>
<dbReference type="AlphaFoldDB" id="A0A316TXP8"/>
<comment type="caution">
    <text evidence="2">The sequence shown here is derived from an EMBL/GenBank/DDBJ whole genome shotgun (WGS) entry which is preliminary data.</text>
</comment>
<dbReference type="EMBL" id="QGGB01000001">
    <property type="protein sequence ID" value="PWN08259.1"/>
    <property type="molecule type" value="Genomic_DNA"/>
</dbReference>
<accession>A0A316TXP8</accession>
<organism evidence="2 3">
    <name type="scientific">Rhodohalobacter mucosus</name>
    <dbReference type="NCBI Taxonomy" id="2079485"/>
    <lineage>
        <taxon>Bacteria</taxon>
        <taxon>Pseudomonadati</taxon>
        <taxon>Balneolota</taxon>
        <taxon>Balneolia</taxon>
        <taxon>Balneolales</taxon>
        <taxon>Balneolaceae</taxon>
        <taxon>Rhodohalobacter</taxon>
    </lineage>
</organism>
<gene>
    <name evidence="2" type="ORF">DDZ15_01095</name>
</gene>
<feature type="domain" description="VOC" evidence="1">
    <location>
        <begin position="167"/>
        <end position="285"/>
    </location>
</feature>
<evidence type="ECO:0000313" key="2">
    <source>
        <dbReference type="EMBL" id="PWN08259.1"/>
    </source>
</evidence>
<dbReference type="Gene3D" id="3.10.180.10">
    <property type="entry name" value="2,3-Dihydroxybiphenyl 1,2-Dioxygenase, domain 1"/>
    <property type="match status" value="2"/>
</dbReference>
<feature type="domain" description="VOC" evidence="1">
    <location>
        <begin position="20"/>
        <end position="145"/>
    </location>
</feature>
<dbReference type="InterPro" id="IPR052537">
    <property type="entry name" value="Extradiol_RC_dioxygenase"/>
</dbReference>
<keyword evidence="2" id="KW-0560">Oxidoreductase</keyword>
<name>A0A316TXP8_9BACT</name>